<dbReference type="InterPro" id="IPR013783">
    <property type="entry name" value="Ig-like_fold"/>
</dbReference>
<name>A0A3B0MH62_THEAN</name>
<dbReference type="InterPro" id="IPR017868">
    <property type="entry name" value="Filamin/ABP280_repeat-like"/>
</dbReference>
<organism evidence="3">
    <name type="scientific">Theileria annulata</name>
    <dbReference type="NCBI Taxonomy" id="5874"/>
    <lineage>
        <taxon>Eukaryota</taxon>
        <taxon>Sar</taxon>
        <taxon>Alveolata</taxon>
        <taxon>Apicomplexa</taxon>
        <taxon>Aconoidasida</taxon>
        <taxon>Piroplasmida</taxon>
        <taxon>Theileriidae</taxon>
        <taxon>Theileria</taxon>
    </lineage>
</organism>
<evidence type="ECO:0000313" key="4">
    <source>
        <dbReference type="EMBL" id="SVP90024.1"/>
    </source>
</evidence>
<feature type="coiled-coil region" evidence="2">
    <location>
        <begin position="506"/>
        <end position="540"/>
    </location>
</feature>
<feature type="repeat" description="Filamin" evidence="1">
    <location>
        <begin position="121"/>
        <end position="157"/>
    </location>
</feature>
<proteinExistence type="predicted"/>
<dbReference type="VEuPathDB" id="PiroplasmaDB:TA06795"/>
<dbReference type="AlphaFoldDB" id="A0A3B0MH62"/>
<evidence type="ECO:0000256" key="1">
    <source>
        <dbReference type="PROSITE-ProRule" id="PRU00087"/>
    </source>
</evidence>
<dbReference type="Gene3D" id="2.60.40.10">
    <property type="entry name" value="Immunoglobulins"/>
    <property type="match status" value="1"/>
</dbReference>
<dbReference type="SUPFAM" id="SSF81296">
    <property type="entry name" value="E set domains"/>
    <property type="match status" value="1"/>
</dbReference>
<protein>
    <submittedName>
        <fullName evidence="3">Filamin/ABP280 repeat, putative</fullName>
    </submittedName>
</protein>
<keyword evidence="2" id="KW-0175">Coiled coil</keyword>
<dbReference type="EMBL" id="UIVS01000001">
    <property type="protein sequence ID" value="SVP90024.1"/>
    <property type="molecule type" value="Genomic_DNA"/>
</dbReference>
<evidence type="ECO:0000256" key="2">
    <source>
        <dbReference type="SAM" id="Coils"/>
    </source>
</evidence>
<dbReference type="Pfam" id="PF00630">
    <property type="entry name" value="Filamin"/>
    <property type="match status" value="1"/>
</dbReference>
<dbReference type="EMBL" id="UIVT01000001">
    <property type="protein sequence ID" value="SVP88880.1"/>
    <property type="molecule type" value="Genomic_DNA"/>
</dbReference>
<dbReference type="InterPro" id="IPR014756">
    <property type="entry name" value="Ig_E-set"/>
</dbReference>
<dbReference type="PROSITE" id="PS50194">
    <property type="entry name" value="FILAMIN_REPEAT"/>
    <property type="match status" value="1"/>
</dbReference>
<accession>A0A3B0MH62</accession>
<reference evidence="3" key="1">
    <citation type="submission" date="2018-07" db="EMBL/GenBank/DDBJ databases">
        <authorList>
            <person name="Quirk P.G."/>
            <person name="Krulwich T.A."/>
        </authorList>
    </citation>
    <scope>NUCLEOTIDE SEQUENCE</scope>
    <source>
        <strain evidence="3">Anand</strain>
    </source>
</reference>
<evidence type="ECO:0000313" key="3">
    <source>
        <dbReference type="EMBL" id="SVP88880.1"/>
    </source>
</evidence>
<sequence>MSNCEVDSRTHSLDSCRNPNDNLIPESDFCYAEGDSLEGGPCGEWLVFQVHLRNKCWPGTLRLHLKTCDDFCFRATVHVGGLKDERDQRRSAPSCVNDRLMNNLYGESIYKNFEWDVCVSDDTTYNVRYKVSMKGMFLLYVRLDGNDIAGSPFNIFISDGKTCPQSTRVENINNLKCRAMPYIKSIVEVMDDERWDYECKNQVSEDYQRRRLYSVEKLRQYSLVNELTLNACDKVGNIIKYKTPYVKAWCTNLGKVIDVKHLGNGVISIKYVVIVQKEDLDRVKTFYSSKNETVLPSYLRNLGTPCTLNVQLDGETIYGSPFVPEITNVSELEEYYASFPETLNSLSLSLNHMLSEDNLEGCSQAIFNFFHANKDMEESDKSKAVELISKLVDDKSKHIKRNNFLMESQMYKINHVKTYALGQLHQFMDTQYQKMVKAKTSSIIECIKELNSYNTSVNGETKGFKNLADVIFNYTRIGDELRKLHRYDLADKFDSISDRICEEIELNRWENLLHDKKKKLIKIREQVDESVKKLQDFKKKVHEKYDNLEFKPIKKMQIDKEVQTIQQETVTARLLPLVKNRCIPEDPKTEVDKVVETFWRRCSNYDIHSGITKVLKSSIRLKNALNEIFFYYSNKYNTKDNMIQYAIPSNSMYLFHMDSSISKTLLNNKRKLEEMFDKFSVMISGKRVLPENMWCVYLRELAYLNLLYKIAESGDVNLLRDNLHPSRLSAFHHFCQFHILNLYEKLFTTRPEFQKSLKFYNTKKLLRSSLNFKYEKESAQMHYFPTETDMANYITTEIPNKVGNSLNENILHLIFKHYSRLSMFGKQKQDPKSYKCSDDSWLSTAMFVVFSRDFGIVPGYMDGSSVQKIADDTILANIEQNTYQSTTFRGRLFYKDFVDALVNIISNSIYKICLNRHEMYTKHLKDSSILNITKKNKFHETRNCIQTQESVLEEVNEVLQILGLNNPLHIDLTIEAIYGSEALEFLH</sequence>
<gene>
    <name evidence="3" type="ORF">TAT_000073200</name>
    <name evidence="4" type="ORF">TAV_000072700</name>
</gene>